<dbReference type="EMBL" id="LAZR01019575">
    <property type="protein sequence ID" value="KKL92031.1"/>
    <property type="molecule type" value="Genomic_DNA"/>
</dbReference>
<proteinExistence type="predicted"/>
<feature type="compositionally biased region" description="Basic residues" evidence="1">
    <location>
        <begin position="50"/>
        <end position="61"/>
    </location>
</feature>
<reference evidence="2" key="1">
    <citation type="journal article" date="2015" name="Nature">
        <title>Complex archaea that bridge the gap between prokaryotes and eukaryotes.</title>
        <authorList>
            <person name="Spang A."/>
            <person name="Saw J.H."/>
            <person name="Jorgensen S.L."/>
            <person name="Zaremba-Niedzwiedzka K."/>
            <person name="Martijn J."/>
            <person name="Lind A.E."/>
            <person name="van Eijk R."/>
            <person name="Schleper C."/>
            <person name="Guy L."/>
            <person name="Ettema T.J."/>
        </authorList>
    </citation>
    <scope>NUCLEOTIDE SEQUENCE</scope>
</reference>
<sequence>MIGRSLARIEVRDTIRDAILQKIIEESEQTPPTKARLTQEDRMSTSATGQKKRRRKREHKRLLREKVLSQRRDAFRRFPRIVYRHEGVPARLVDAVKAAVKKFVFDHETILPPAAVRLFHLVRKIGFQRTLYLGKTCPELNSGLPNRFVGLSPTATTLLCSMGDYILSQLPSSTIDGYLPFSDISTLPGQPHDTSFLVEMRSLCTAKTAHGTAYFSPYKPTLEIGGHRLIVAFSDHAVRRICERTVREWKVYPNQVYAFSVLYETTYFEPWIPRDGKIGFTLFHKCLPVNREYANAQELVGKLPPGRTHSYRMGYCPAEMDRGFLRAKTLLLPGMVGTPEYNRCLRPLAKSPEKRTEFYQRGDNLTCSRVYDQQDLDLLKYFHNSGIPQVVSFDHEISRCKLRPPSKRTQPQFQDASCCR</sequence>
<evidence type="ECO:0000313" key="2">
    <source>
        <dbReference type="EMBL" id="KKL92031.1"/>
    </source>
</evidence>
<protein>
    <submittedName>
        <fullName evidence="2">Uncharacterized protein</fullName>
    </submittedName>
</protein>
<feature type="region of interest" description="Disordered" evidence="1">
    <location>
        <begin position="29"/>
        <end position="61"/>
    </location>
</feature>
<accession>A0A0F9GNC3</accession>
<dbReference type="AlphaFoldDB" id="A0A0F9GNC3"/>
<name>A0A0F9GNC3_9ZZZZ</name>
<organism evidence="2">
    <name type="scientific">marine sediment metagenome</name>
    <dbReference type="NCBI Taxonomy" id="412755"/>
    <lineage>
        <taxon>unclassified sequences</taxon>
        <taxon>metagenomes</taxon>
        <taxon>ecological metagenomes</taxon>
    </lineage>
</organism>
<evidence type="ECO:0000256" key="1">
    <source>
        <dbReference type="SAM" id="MobiDB-lite"/>
    </source>
</evidence>
<comment type="caution">
    <text evidence="2">The sequence shown here is derived from an EMBL/GenBank/DDBJ whole genome shotgun (WGS) entry which is preliminary data.</text>
</comment>
<gene>
    <name evidence="2" type="ORF">LCGC14_1888760</name>
</gene>